<comment type="caution">
    <text evidence="1">The sequence shown here is derived from an EMBL/GenBank/DDBJ whole genome shotgun (WGS) entry which is preliminary data.</text>
</comment>
<keyword evidence="2" id="KW-1185">Reference proteome</keyword>
<gene>
    <name evidence="1" type="ORF">GBAR_LOCUS12547</name>
</gene>
<evidence type="ECO:0000313" key="1">
    <source>
        <dbReference type="EMBL" id="CAI8021082.1"/>
    </source>
</evidence>
<reference evidence="1" key="1">
    <citation type="submission" date="2023-03" db="EMBL/GenBank/DDBJ databases">
        <authorList>
            <person name="Steffen K."/>
            <person name="Cardenas P."/>
        </authorList>
    </citation>
    <scope>NUCLEOTIDE SEQUENCE</scope>
</reference>
<dbReference type="EMBL" id="CASHTH010001864">
    <property type="protein sequence ID" value="CAI8021082.1"/>
    <property type="molecule type" value="Genomic_DNA"/>
</dbReference>
<sequence length="90" mass="10687">MRESVNDMRLLLNMNYRVLDDYLMQQTAANVSHDQYLQEVKFQVINLKETSDMAIREYEAFHRLLKIDNPQLKTLFTLLSPRKTQSTKPP</sequence>
<feature type="non-terminal residue" evidence="1">
    <location>
        <position position="1"/>
    </location>
</feature>
<proteinExistence type="predicted"/>
<organism evidence="1 2">
    <name type="scientific">Geodia barretti</name>
    <name type="common">Barrett's horny sponge</name>
    <dbReference type="NCBI Taxonomy" id="519541"/>
    <lineage>
        <taxon>Eukaryota</taxon>
        <taxon>Metazoa</taxon>
        <taxon>Porifera</taxon>
        <taxon>Demospongiae</taxon>
        <taxon>Heteroscleromorpha</taxon>
        <taxon>Tetractinellida</taxon>
        <taxon>Astrophorina</taxon>
        <taxon>Geodiidae</taxon>
        <taxon>Geodia</taxon>
    </lineage>
</organism>
<evidence type="ECO:0000313" key="2">
    <source>
        <dbReference type="Proteomes" id="UP001174909"/>
    </source>
</evidence>
<dbReference type="Proteomes" id="UP001174909">
    <property type="component" value="Unassembled WGS sequence"/>
</dbReference>
<protein>
    <submittedName>
        <fullName evidence="1">Uncharacterized protein</fullName>
    </submittedName>
</protein>
<name>A0AA35S1U4_GEOBA</name>
<accession>A0AA35S1U4</accession>
<dbReference type="AlphaFoldDB" id="A0AA35S1U4"/>